<proteinExistence type="predicted"/>
<dbReference type="InterPro" id="IPR036397">
    <property type="entry name" value="RNaseH_sf"/>
</dbReference>
<sequence>AAQNRIENLAMGTAWVQVNEDENLAIEQDIYLEIELNKIEGHSGNKWNNLVDSIAKKDPEPQSIDPIEELSIDSHIKKMLQAIEEFTTGIN</sequence>
<gene>
    <name evidence="1" type="ORF">GMARGA_LOCUS41685</name>
</gene>
<organism evidence="1 2">
    <name type="scientific">Gigaspora margarita</name>
    <dbReference type="NCBI Taxonomy" id="4874"/>
    <lineage>
        <taxon>Eukaryota</taxon>
        <taxon>Fungi</taxon>
        <taxon>Fungi incertae sedis</taxon>
        <taxon>Mucoromycota</taxon>
        <taxon>Glomeromycotina</taxon>
        <taxon>Glomeromycetes</taxon>
        <taxon>Diversisporales</taxon>
        <taxon>Gigasporaceae</taxon>
        <taxon>Gigaspora</taxon>
    </lineage>
</organism>
<evidence type="ECO:0000313" key="2">
    <source>
        <dbReference type="Proteomes" id="UP000789901"/>
    </source>
</evidence>
<accession>A0ABN7XF33</accession>
<comment type="caution">
    <text evidence="1">The sequence shown here is derived from an EMBL/GenBank/DDBJ whole genome shotgun (WGS) entry which is preliminary data.</text>
</comment>
<feature type="non-terminal residue" evidence="1">
    <location>
        <position position="91"/>
    </location>
</feature>
<dbReference type="Proteomes" id="UP000789901">
    <property type="component" value="Unassembled WGS sequence"/>
</dbReference>
<dbReference type="Gene3D" id="3.30.420.10">
    <property type="entry name" value="Ribonuclease H-like superfamily/Ribonuclease H"/>
    <property type="match status" value="1"/>
</dbReference>
<protein>
    <submittedName>
        <fullName evidence="1">27152_t:CDS:1</fullName>
    </submittedName>
</protein>
<feature type="non-terminal residue" evidence="1">
    <location>
        <position position="1"/>
    </location>
</feature>
<evidence type="ECO:0000313" key="1">
    <source>
        <dbReference type="EMBL" id="CAG8852864.1"/>
    </source>
</evidence>
<reference evidence="1 2" key="1">
    <citation type="submission" date="2021-06" db="EMBL/GenBank/DDBJ databases">
        <authorList>
            <person name="Kallberg Y."/>
            <person name="Tangrot J."/>
            <person name="Rosling A."/>
        </authorList>
    </citation>
    <scope>NUCLEOTIDE SEQUENCE [LARGE SCALE GENOMIC DNA]</scope>
    <source>
        <strain evidence="1 2">120-4 pot B 10/14</strain>
    </source>
</reference>
<dbReference type="EMBL" id="CAJVQB010116957">
    <property type="protein sequence ID" value="CAG8852864.1"/>
    <property type="molecule type" value="Genomic_DNA"/>
</dbReference>
<name>A0ABN7XF33_GIGMA</name>
<keyword evidence="2" id="KW-1185">Reference proteome</keyword>